<evidence type="ECO:0000313" key="14">
    <source>
        <dbReference type="Proteomes" id="UP000189114"/>
    </source>
</evidence>
<name>A0A1V3KK65_9PAST</name>
<organism evidence="13 14">
    <name type="scientific">Rodentibacter caecimuris</name>
    <dbReference type="NCBI Taxonomy" id="1796644"/>
    <lineage>
        <taxon>Bacteria</taxon>
        <taxon>Pseudomonadati</taxon>
        <taxon>Pseudomonadota</taxon>
        <taxon>Gammaproteobacteria</taxon>
        <taxon>Pasteurellales</taxon>
        <taxon>Pasteurellaceae</taxon>
        <taxon>Rodentibacter</taxon>
    </lineage>
</organism>
<comment type="subcellular location">
    <subcellularLocation>
        <location evidence="1">Cell inner membrane</location>
        <topology evidence="1">Multi-pass membrane protein</topology>
    </subcellularLocation>
</comment>
<gene>
    <name evidence="13" type="ORF">BKG96_06705</name>
</gene>
<keyword evidence="10" id="KW-0625">Polysaccharide transport</keyword>
<keyword evidence="8" id="KW-0972">Capsule biogenesis/degradation</keyword>
<keyword evidence="4" id="KW-1003">Cell membrane</keyword>
<proteinExistence type="inferred from homology"/>
<accession>A0A1V3KK65</accession>
<keyword evidence="7 12" id="KW-0812">Transmembrane</keyword>
<keyword evidence="5" id="KW-0997">Cell inner membrane</keyword>
<comment type="caution">
    <text evidence="13">The sequence shown here is derived from an EMBL/GenBank/DDBJ whole genome shotgun (WGS) entry which is preliminary data.</text>
</comment>
<dbReference type="PANTHER" id="PTHR32309:SF13">
    <property type="entry name" value="FERRIC ENTEROBACTIN TRANSPORT PROTEIN FEPE"/>
    <property type="match status" value="1"/>
</dbReference>
<feature type="transmembrane region" description="Helical" evidence="12">
    <location>
        <begin position="345"/>
        <end position="369"/>
    </location>
</feature>
<evidence type="ECO:0000256" key="4">
    <source>
        <dbReference type="ARBA" id="ARBA00022475"/>
    </source>
</evidence>
<evidence type="ECO:0000256" key="9">
    <source>
        <dbReference type="ARBA" id="ARBA00022989"/>
    </source>
</evidence>
<evidence type="ECO:0000256" key="7">
    <source>
        <dbReference type="ARBA" id="ARBA00022692"/>
    </source>
</evidence>
<evidence type="ECO:0000256" key="1">
    <source>
        <dbReference type="ARBA" id="ARBA00004429"/>
    </source>
</evidence>
<protein>
    <submittedName>
        <fullName evidence="13">Capsule biosynthesis protein</fullName>
    </submittedName>
</protein>
<dbReference type="Proteomes" id="UP000189114">
    <property type="component" value="Unassembled WGS sequence"/>
</dbReference>
<keyword evidence="6" id="KW-0762">Sugar transport</keyword>
<comment type="similarity">
    <text evidence="2">Belongs to the BexC/CtrB/KpsE family.</text>
</comment>
<dbReference type="NCBIfam" id="TIGR01010">
    <property type="entry name" value="BexC_CtrB_KpsE"/>
    <property type="match status" value="1"/>
</dbReference>
<evidence type="ECO:0000256" key="8">
    <source>
        <dbReference type="ARBA" id="ARBA00022903"/>
    </source>
</evidence>
<dbReference type="GO" id="GO:0009276">
    <property type="term" value="C:Gram-negative-bacterium-type cell wall"/>
    <property type="evidence" value="ECO:0007669"/>
    <property type="project" value="InterPro"/>
</dbReference>
<evidence type="ECO:0000256" key="11">
    <source>
        <dbReference type="ARBA" id="ARBA00023136"/>
    </source>
</evidence>
<dbReference type="InterPro" id="IPR005705">
    <property type="entry name" value="BexC_CtrB_KpsE_VexD"/>
</dbReference>
<evidence type="ECO:0000256" key="2">
    <source>
        <dbReference type="ARBA" id="ARBA00008436"/>
    </source>
</evidence>
<reference evidence="14" key="1">
    <citation type="submission" date="2016-10" db="EMBL/GenBank/DDBJ databases">
        <title>Rodentibacter gen. nov. and new species.</title>
        <authorList>
            <person name="Christensen H."/>
        </authorList>
    </citation>
    <scope>NUCLEOTIDE SEQUENCE [LARGE SCALE GENOMIC DNA]</scope>
    <source>
        <strain evidence="14">Ppn152</strain>
    </source>
</reference>
<evidence type="ECO:0000256" key="5">
    <source>
        <dbReference type="ARBA" id="ARBA00022519"/>
    </source>
</evidence>
<dbReference type="GO" id="GO:0004713">
    <property type="term" value="F:protein tyrosine kinase activity"/>
    <property type="evidence" value="ECO:0007669"/>
    <property type="project" value="TreeGrafter"/>
</dbReference>
<dbReference type="GO" id="GO:0015774">
    <property type="term" value="P:polysaccharide transport"/>
    <property type="evidence" value="ECO:0007669"/>
    <property type="project" value="UniProtKB-KW"/>
</dbReference>
<dbReference type="GO" id="GO:0005351">
    <property type="term" value="F:carbohydrate:proton symporter activity"/>
    <property type="evidence" value="ECO:0007669"/>
    <property type="project" value="InterPro"/>
</dbReference>
<dbReference type="AlphaFoldDB" id="A0A1V3KK65"/>
<evidence type="ECO:0000256" key="10">
    <source>
        <dbReference type="ARBA" id="ARBA00023047"/>
    </source>
</evidence>
<keyword evidence="11 12" id="KW-0472">Membrane</keyword>
<dbReference type="GO" id="GO:0005886">
    <property type="term" value="C:plasma membrane"/>
    <property type="evidence" value="ECO:0007669"/>
    <property type="project" value="UniProtKB-SubCell"/>
</dbReference>
<keyword evidence="9 12" id="KW-1133">Transmembrane helix</keyword>
<sequence>MVQNNKLAKKRPLFKRIKPLLWITVIIPTFFSALYFILFAADIYISESSFVVRSPRNQAALSGFGALLQNTGFARAQDDTYSVQEYIRSRTALEQLQQQLPIREYYENNGDLLSRFNAFGINDSQEAFYRYFKERLTVDFDSISGIATLRVRAFAAEEGQKINIELLKQGEDLINRLNERARKDTLNYAEQAVVDAEKTANDSADALSQYRIQHKIYDLPAQSSVQVSLISTLKSEIIKVETQLAQLQSITPDNPQVAALKMRQKSLTEEMTQQIKLLAGSNDSLVTQSPEYQRLLMSNELAQQMLATAITSLQNARNEADRQQLYLEIINQPSKPDWALEPYRLYNILATLIIGLMLYGLLSLIIAGIKEHKN</sequence>
<feature type="transmembrane region" description="Helical" evidence="12">
    <location>
        <begin position="20"/>
        <end position="45"/>
    </location>
</feature>
<evidence type="ECO:0000256" key="3">
    <source>
        <dbReference type="ARBA" id="ARBA00022448"/>
    </source>
</evidence>
<dbReference type="PANTHER" id="PTHR32309">
    <property type="entry name" value="TYROSINE-PROTEIN KINASE"/>
    <property type="match status" value="1"/>
</dbReference>
<dbReference type="InterPro" id="IPR050445">
    <property type="entry name" value="Bact_polysacc_biosynth/exp"/>
</dbReference>
<dbReference type="EMBL" id="MLAE01000031">
    <property type="protein sequence ID" value="OOF78034.1"/>
    <property type="molecule type" value="Genomic_DNA"/>
</dbReference>
<evidence type="ECO:0000313" key="13">
    <source>
        <dbReference type="EMBL" id="OOF78034.1"/>
    </source>
</evidence>
<dbReference type="RefSeq" id="WP_077586850.1">
    <property type="nucleotide sequence ID" value="NZ_MLAE01000031.1"/>
</dbReference>
<keyword evidence="3" id="KW-0813">Transport</keyword>
<evidence type="ECO:0000256" key="6">
    <source>
        <dbReference type="ARBA" id="ARBA00022597"/>
    </source>
</evidence>
<evidence type="ECO:0000256" key="12">
    <source>
        <dbReference type="SAM" id="Phobius"/>
    </source>
</evidence>